<dbReference type="InterPro" id="IPR003340">
    <property type="entry name" value="B3_DNA-bd"/>
</dbReference>
<dbReference type="AlphaFoldDB" id="A0ABD1BW68"/>
<dbReference type="Gene3D" id="2.40.330.10">
    <property type="entry name" value="DNA-binding pseudobarrel domain"/>
    <property type="match status" value="2"/>
</dbReference>
<dbReference type="Pfam" id="PF02362">
    <property type="entry name" value="B3"/>
    <property type="match status" value="2"/>
</dbReference>
<sequence length="326" mass="36855">MVKSRTEVGFSSNNGDGAVDHNDDEDNMELHKNKKVKTSSSEAEAASSSEADNSCFEALVTASDLRTDTLDLPKHFTSSINGLTTKCFGIVLTDGGERSWPLNFSFNESSDSFYISKGWRNFCDESGKKEGSFVMFKLLRGDKIPVLSFCSTELMNDTRQMECSEARKRESLSTELSREEMNIALKFNEEECGALQSLMEFRKNKNILKPRCSQYSSYLPCHKRFVTFTLPPDYSRIHKLCLPSLFVRDNGINKPGEIYLSNKNGKKWLTNLLLDKKGTMALGKGWKEFVNANVLKTSFTLKLIWEDTTPVLSLCGEESTRDREHC</sequence>
<evidence type="ECO:0000256" key="3">
    <source>
        <dbReference type="ARBA" id="ARBA00023125"/>
    </source>
</evidence>
<dbReference type="CDD" id="cd10017">
    <property type="entry name" value="B3_DNA"/>
    <property type="match status" value="2"/>
</dbReference>
<comment type="caution">
    <text evidence="8">The sequence shown here is derived from an EMBL/GenBank/DDBJ whole genome shotgun (WGS) entry which is preliminary data.</text>
</comment>
<dbReference type="PANTHER" id="PTHR31674:SF93">
    <property type="entry name" value="B3 DOMAIN-CONTAINING PROTEIN REM13"/>
    <property type="match status" value="1"/>
</dbReference>
<dbReference type="PROSITE" id="PS50863">
    <property type="entry name" value="B3"/>
    <property type="match status" value="2"/>
</dbReference>
<reference evidence="8 9" key="1">
    <citation type="submission" date="2024-04" db="EMBL/GenBank/DDBJ databases">
        <title>Genome assembly C_amara_ONT_v2.</title>
        <authorList>
            <person name="Yant L."/>
            <person name="Moore C."/>
            <person name="Slenker M."/>
        </authorList>
    </citation>
    <scope>NUCLEOTIDE SEQUENCE [LARGE SCALE GENOMIC DNA]</scope>
    <source>
        <tissue evidence="8">Leaf</tissue>
    </source>
</reference>
<feature type="domain" description="TF-B3" evidence="7">
    <location>
        <begin position="225"/>
        <end position="318"/>
    </location>
</feature>
<dbReference type="Proteomes" id="UP001558713">
    <property type="component" value="Unassembled WGS sequence"/>
</dbReference>
<feature type="compositionally biased region" description="Low complexity" evidence="6">
    <location>
        <begin position="39"/>
        <end position="49"/>
    </location>
</feature>
<comment type="subcellular location">
    <subcellularLocation>
        <location evidence="1">Nucleus</location>
    </subcellularLocation>
</comment>
<evidence type="ECO:0000259" key="7">
    <source>
        <dbReference type="PROSITE" id="PS50863"/>
    </source>
</evidence>
<evidence type="ECO:0000313" key="8">
    <source>
        <dbReference type="EMBL" id="KAL1221443.1"/>
    </source>
</evidence>
<feature type="region of interest" description="Disordered" evidence="6">
    <location>
        <begin position="1"/>
        <end position="49"/>
    </location>
</feature>
<dbReference type="InterPro" id="IPR039218">
    <property type="entry name" value="REM_fam"/>
</dbReference>
<evidence type="ECO:0000313" key="9">
    <source>
        <dbReference type="Proteomes" id="UP001558713"/>
    </source>
</evidence>
<protein>
    <submittedName>
        <fullName evidence="8">B3 domain-containing protein REM13</fullName>
    </submittedName>
</protein>
<feature type="domain" description="TF-B3" evidence="7">
    <location>
        <begin position="55"/>
        <end position="153"/>
    </location>
</feature>
<evidence type="ECO:0000256" key="4">
    <source>
        <dbReference type="ARBA" id="ARBA00023163"/>
    </source>
</evidence>
<dbReference type="GO" id="GO:0005634">
    <property type="term" value="C:nucleus"/>
    <property type="evidence" value="ECO:0007669"/>
    <property type="project" value="UniProtKB-SubCell"/>
</dbReference>
<dbReference type="SMART" id="SM01019">
    <property type="entry name" value="B3"/>
    <property type="match status" value="2"/>
</dbReference>
<dbReference type="GO" id="GO:0003677">
    <property type="term" value="F:DNA binding"/>
    <property type="evidence" value="ECO:0007669"/>
    <property type="project" value="UniProtKB-KW"/>
</dbReference>
<evidence type="ECO:0000256" key="5">
    <source>
        <dbReference type="ARBA" id="ARBA00023242"/>
    </source>
</evidence>
<dbReference type="SUPFAM" id="SSF101936">
    <property type="entry name" value="DNA-binding pseudobarrel domain"/>
    <property type="match status" value="2"/>
</dbReference>
<gene>
    <name evidence="8" type="ORF">V5N11_033279</name>
</gene>
<dbReference type="EMBL" id="JBANAX010000128">
    <property type="protein sequence ID" value="KAL1221443.1"/>
    <property type="molecule type" value="Genomic_DNA"/>
</dbReference>
<dbReference type="InterPro" id="IPR015300">
    <property type="entry name" value="DNA-bd_pseudobarrel_sf"/>
</dbReference>
<name>A0ABD1BW68_CARAN</name>
<organism evidence="8 9">
    <name type="scientific">Cardamine amara subsp. amara</name>
    <dbReference type="NCBI Taxonomy" id="228776"/>
    <lineage>
        <taxon>Eukaryota</taxon>
        <taxon>Viridiplantae</taxon>
        <taxon>Streptophyta</taxon>
        <taxon>Embryophyta</taxon>
        <taxon>Tracheophyta</taxon>
        <taxon>Spermatophyta</taxon>
        <taxon>Magnoliopsida</taxon>
        <taxon>eudicotyledons</taxon>
        <taxon>Gunneridae</taxon>
        <taxon>Pentapetalae</taxon>
        <taxon>rosids</taxon>
        <taxon>malvids</taxon>
        <taxon>Brassicales</taxon>
        <taxon>Brassicaceae</taxon>
        <taxon>Cardamineae</taxon>
        <taxon>Cardamine</taxon>
    </lineage>
</organism>
<keyword evidence="2" id="KW-0805">Transcription regulation</keyword>
<evidence type="ECO:0000256" key="1">
    <source>
        <dbReference type="ARBA" id="ARBA00004123"/>
    </source>
</evidence>
<evidence type="ECO:0000256" key="6">
    <source>
        <dbReference type="SAM" id="MobiDB-lite"/>
    </source>
</evidence>
<evidence type="ECO:0000256" key="2">
    <source>
        <dbReference type="ARBA" id="ARBA00023015"/>
    </source>
</evidence>
<proteinExistence type="predicted"/>
<keyword evidence="5" id="KW-0539">Nucleus</keyword>
<accession>A0ABD1BW68</accession>
<keyword evidence="4" id="KW-0804">Transcription</keyword>
<keyword evidence="3" id="KW-0238">DNA-binding</keyword>
<dbReference type="PANTHER" id="PTHR31674">
    <property type="entry name" value="B3 DOMAIN-CONTAINING PROTEIN REM-LIKE 3-RELATED"/>
    <property type="match status" value="1"/>
</dbReference>
<keyword evidence="9" id="KW-1185">Reference proteome</keyword>